<keyword evidence="1" id="KW-0472">Membrane</keyword>
<keyword evidence="1" id="KW-1133">Transmembrane helix</keyword>
<organism evidence="2 3">
    <name type="scientific">Ustilago trichophora</name>
    <dbReference type="NCBI Taxonomy" id="86804"/>
    <lineage>
        <taxon>Eukaryota</taxon>
        <taxon>Fungi</taxon>
        <taxon>Dikarya</taxon>
        <taxon>Basidiomycota</taxon>
        <taxon>Ustilaginomycotina</taxon>
        <taxon>Ustilaginomycetes</taxon>
        <taxon>Ustilaginales</taxon>
        <taxon>Ustilaginaceae</taxon>
        <taxon>Ustilago</taxon>
    </lineage>
</organism>
<dbReference type="EMBL" id="OOIN01000025">
    <property type="protein sequence ID" value="SPO28860.1"/>
    <property type="molecule type" value="Genomic_DNA"/>
</dbReference>
<reference evidence="2 3" key="1">
    <citation type="submission" date="2018-03" db="EMBL/GenBank/DDBJ databases">
        <authorList>
            <person name="Guldener U."/>
        </authorList>
    </citation>
    <scope>NUCLEOTIDE SEQUENCE [LARGE SCALE GENOMIC DNA]</scope>
    <source>
        <strain evidence="2 3">NBRC100155</strain>
    </source>
</reference>
<feature type="transmembrane region" description="Helical" evidence="1">
    <location>
        <begin position="58"/>
        <end position="78"/>
    </location>
</feature>
<keyword evidence="3" id="KW-1185">Reference proteome</keyword>
<proteinExistence type="predicted"/>
<feature type="transmembrane region" description="Helical" evidence="1">
    <location>
        <begin position="401"/>
        <end position="426"/>
    </location>
</feature>
<accession>A0A5C3EF43</accession>
<protein>
    <submittedName>
        <fullName evidence="2">Related to Dik6, novel virulence factor</fullName>
    </submittedName>
</protein>
<dbReference type="Proteomes" id="UP000324022">
    <property type="component" value="Unassembled WGS sequence"/>
</dbReference>
<feature type="transmembrane region" description="Helical" evidence="1">
    <location>
        <begin position="358"/>
        <end position="381"/>
    </location>
</feature>
<evidence type="ECO:0000313" key="2">
    <source>
        <dbReference type="EMBL" id="SPO28860.1"/>
    </source>
</evidence>
<evidence type="ECO:0000256" key="1">
    <source>
        <dbReference type="SAM" id="Phobius"/>
    </source>
</evidence>
<name>A0A5C3EF43_9BASI</name>
<keyword evidence="1" id="KW-0812">Transmembrane</keyword>
<feature type="transmembrane region" description="Helical" evidence="1">
    <location>
        <begin position="192"/>
        <end position="215"/>
    </location>
</feature>
<dbReference type="OrthoDB" id="2546077at2759"/>
<dbReference type="AlphaFoldDB" id="A0A5C3EF43"/>
<feature type="transmembrane region" description="Helical" evidence="1">
    <location>
        <begin position="99"/>
        <end position="117"/>
    </location>
</feature>
<evidence type="ECO:0000313" key="3">
    <source>
        <dbReference type="Proteomes" id="UP000324022"/>
    </source>
</evidence>
<gene>
    <name evidence="2" type="ORF">UTRI_10228</name>
</gene>
<sequence>MSSSAAFDLDETGRPLSLAHAYSPQSMTFLHRGQTQQEVVEALYKLIYAPETPGHRTWLLLSMFECLVALIACSAMILKKKSFGKVWIFTKRDSPFGSFYVTNAVFCLVLGVGLYLMAWNVTAIVIAAFSFADISSFEWWWVIPAPWWPILVCAWISIHGFVVGGSPRSPFSPNSPASRSKWYYLPVPKWPALVNATLVVPPFLFTISTFVLVGLSGRAYFRARTFCSENLPADILLQIHNRAKHIPSDFVQANDLASPDLIWTARRVAAAYLEVHRLVALNLIIFAVAAGVLWIPSCIYGLPNVASLVEHACSRLPEPLPPSCKTILHKTFFFITKGRPKSRTDSASLSINTWKMTVLAMGYVSLLVVATPAFGLIPIYIVANSFPHEVEKGDFTPTLRIAIIIVSVMTFATCTFLAFFCTVITLDPLFRSAIGLNLLRNQIPIDIRVIQKKSRHEERDSTPPDFCFKVDDIESDHGHHLGVAYKPSMSTLKSSHLEKDEAEYQVNDEADTAVVADVELGHRPHQP</sequence>